<protein>
    <submittedName>
        <fullName evidence="1">Uncharacterized protein</fullName>
    </submittedName>
</protein>
<dbReference type="AlphaFoldDB" id="A0A150PMZ2"/>
<sequence length="227" mass="25638">MRGALDFDPAAREYGAATASIRQILTEWAAIDWFVPPRDPGAEALAARLMREHNARARAHLPEIFPATLETRSSRGGWRAFAALRDRVCKQQRWDWKFSALKPLSSHHSKARGWTMDHEARGCVDLLAGAAPRPGDLFVRASDVVLWNKLGPNLDVEACLPRKGVEPARWYLGYVHIDMMECIEWQLAEGSDDLEGNPFHPLLRCYAAGFYPFSLDKSTMVLFAFDR</sequence>
<evidence type="ECO:0000313" key="1">
    <source>
        <dbReference type="EMBL" id="KYF56916.1"/>
    </source>
</evidence>
<accession>A0A150PMZ2</accession>
<proteinExistence type="predicted"/>
<dbReference type="EMBL" id="JELY01001098">
    <property type="protein sequence ID" value="KYF56916.1"/>
    <property type="molecule type" value="Genomic_DNA"/>
</dbReference>
<evidence type="ECO:0000313" key="2">
    <source>
        <dbReference type="Proteomes" id="UP000075420"/>
    </source>
</evidence>
<gene>
    <name evidence="1" type="ORF">BE08_15735</name>
</gene>
<name>A0A150PMZ2_SORCE</name>
<dbReference type="Proteomes" id="UP000075420">
    <property type="component" value="Unassembled WGS sequence"/>
</dbReference>
<comment type="caution">
    <text evidence="1">The sequence shown here is derived from an EMBL/GenBank/DDBJ whole genome shotgun (WGS) entry which is preliminary data.</text>
</comment>
<reference evidence="1 2" key="1">
    <citation type="submission" date="2014-02" db="EMBL/GenBank/DDBJ databases">
        <title>The small core and large imbalanced accessory genome model reveals a collaborative survival strategy of Sorangium cellulosum strains in nature.</title>
        <authorList>
            <person name="Han K."/>
            <person name="Peng R."/>
            <person name="Blom J."/>
            <person name="Li Y.-Z."/>
        </authorList>
    </citation>
    <scope>NUCLEOTIDE SEQUENCE [LARGE SCALE GENOMIC DNA]</scope>
    <source>
        <strain evidence="1 2">So0157-25</strain>
    </source>
</reference>
<organism evidence="1 2">
    <name type="scientific">Sorangium cellulosum</name>
    <name type="common">Polyangium cellulosum</name>
    <dbReference type="NCBI Taxonomy" id="56"/>
    <lineage>
        <taxon>Bacteria</taxon>
        <taxon>Pseudomonadati</taxon>
        <taxon>Myxococcota</taxon>
        <taxon>Polyangia</taxon>
        <taxon>Polyangiales</taxon>
        <taxon>Polyangiaceae</taxon>
        <taxon>Sorangium</taxon>
    </lineage>
</organism>